<reference evidence="1 2" key="1">
    <citation type="journal article" date="2016" name="Genome Biol. Evol.">
        <title>Draft genome sequence of an aflatoxigenic Aspergillus species, A. bombycis.</title>
        <authorList>
            <person name="Moore G.G."/>
            <person name="Mack B.M."/>
            <person name="Beltz S.B."/>
            <person name="Gilbert M.K."/>
        </authorList>
    </citation>
    <scope>NUCLEOTIDE SEQUENCE [LARGE SCALE GENOMIC DNA]</scope>
    <source>
        <strain evidence="2">NRRL 26010</strain>
    </source>
</reference>
<protein>
    <submittedName>
        <fullName evidence="1">Uncharacterized protein</fullName>
    </submittedName>
</protein>
<evidence type="ECO:0000313" key="2">
    <source>
        <dbReference type="Proteomes" id="UP000179179"/>
    </source>
</evidence>
<name>A0A1F7ZJ39_9EURO</name>
<dbReference type="Proteomes" id="UP000179179">
    <property type="component" value="Unassembled WGS sequence"/>
</dbReference>
<organism evidence="1 2">
    <name type="scientific">Aspergillus bombycis</name>
    <dbReference type="NCBI Taxonomy" id="109264"/>
    <lineage>
        <taxon>Eukaryota</taxon>
        <taxon>Fungi</taxon>
        <taxon>Dikarya</taxon>
        <taxon>Ascomycota</taxon>
        <taxon>Pezizomycotina</taxon>
        <taxon>Eurotiomycetes</taxon>
        <taxon>Eurotiomycetidae</taxon>
        <taxon>Eurotiales</taxon>
        <taxon>Aspergillaceae</taxon>
        <taxon>Aspergillus</taxon>
    </lineage>
</organism>
<accession>A0A1F7ZJ39</accession>
<gene>
    <name evidence="1" type="ORF">ABOM_011923</name>
</gene>
<keyword evidence="2" id="KW-1185">Reference proteome</keyword>
<dbReference type="OrthoDB" id="4760831at2759"/>
<dbReference type="EMBL" id="LYCR01000203">
    <property type="protein sequence ID" value="OGM39467.1"/>
    <property type="molecule type" value="Genomic_DNA"/>
</dbReference>
<evidence type="ECO:0000313" key="1">
    <source>
        <dbReference type="EMBL" id="OGM39467.1"/>
    </source>
</evidence>
<sequence length="215" mass="24150">MSTLSSRCDALALESFEPLMQKLVDQHRRQFANVLALSIPREEDDDTNACKDLGSFQAILRLFDYPKAEEYVIPVDADIPGWDVADKIRGLIRQAMTMTGRTIILIHYGGHGLNRNQELHFCNATGRKHFDVNRNMLDIMDSKSAITDSDNIDIVCIFDSCYSYLVTREYTGHNGVVEILAAVDEDSRLAFSPGLRASFTGKLYAENPQKNAVRS</sequence>
<dbReference type="GeneID" id="34455313"/>
<dbReference type="STRING" id="109264.A0A1F7ZJ39"/>
<dbReference type="RefSeq" id="XP_022383184.1">
    <property type="nucleotide sequence ID" value="XM_022539051.1"/>
</dbReference>
<dbReference type="AlphaFoldDB" id="A0A1F7ZJ39"/>
<proteinExistence type="predicted"/>
<comment type="caution">
    <text evidence="1">The sequence shown here is derived from an EMBL/GenBank/DDBJ whole genome shotgun (WGS) entry which is preliminary data.</text>
</comment>